<dbReference type="Pfam" id="PF06155">
    <property type="entry name" value="GBBH-like_N"/>
    <property type="match status" value="1"/>
</dbReference>
<accession>A0ABQ0A228</accession>
<feature type="domain" description="Gamma-butyrobetaine hydroxylase-like N-terminal" evidence="3">
    <location>
        <begin position="6"/>
        <end position="89"/>
    </location>
</feature>
<evidence type="ECO:0000256" key="1">
    <source>
        <dbReference type="ARBA" id="ARBA00022723"/>
    </source>
</evidence>
<organism evidence="4 5">
    <name type="scientific">Thalassolituus maritimus</name>
    <dbReference type="NCBI Taxonomy" id="484498"/>
    <lineage>
        <taxon>Bacteria</taxon>
        <taxon>Pseudomonadati</taxon>
        <taxon>Pseudomonadota</taxon>
        <taxon>Gammaproteobacteria</taxon>
        <taxon>Oceanospirillales</taxon>
        <taxon>Oceanospirillaceae</taxon>
        <taxon>Thalassolituus</taxon>
    </lineage>
</organism>
<dbReference type="RefSeq" id="WP_353295663.1">
    <property type="nucleotide sequence ID" value="NZ_BAABWH010000007.1"/>
</dbReference>
<reference evidence="4 5" key="1">
    <citation type="submission" date="2024-04" db="EMBL/GenBank/DDBJ databases">
        <title>Draft genome sequence of Thalassolituus maritimus NBRC 116585.</title>
        <authorList>
            <person name="Miyakawa T."/>
            <person name="Kusuya Y."/>
            <person name="Miura T."/>
        </authorList>
    </citation>
    <scope>NUCLEOTIDE SEQUENCE [LARGE SCALE GENOMIC DNA]</scope>
    <source>
        <strain evidence="4 5">5NW40-0001</strain>
    </source>
</reference>
<dbReference type="InterPro" id="IPR010376">
    <property type="entry name" value="GBBH-like_N"/>
</dbReference>
<keyword evidence="1" id="KW-0479">Metal-binding</keyword>
<proteinExistence type="predicted"/>
<dbReference type="EMBL" id="BAABWH010000007">
    <property type="protein sequence ID" value="GAA6146442.1"/>
    <property type="molecule type" value="Genomic_DNA"/>
</dbReference>
<dbReference type="Proteomes" id="UP001481413">
    <property type="component" value="Unassembled WGS sequence"/>
</dbReference>
<dbReference type="Gene3D" id="3.30.2020.30">
    <property type="match status" value="1"/>
</dbReference>
<keyword evidence="5" id="KW-1185">Reference proteome</keyword>
<evidence type="ECO:0000259" key="3">
    <source>
        <dbReference type="Pfam" id="PF06155"/>
    </source>
</evidence>
<dbReference type="PANTHER" id="PTHR35303">
    <property type="entry name" value="OS02G0197800 PROTEIN"/>
    <property type="match status" value="1"/>
</dbReference>
<name>A0ABQ0A228_9GAMM</name>
<comment type="caution">
    <text evidence="4">The sequence shown here is derived from an EMBL/GenBank/DDBJ whole genome shotgun (WGS) entry which is preliminary data.</text>
</comment>
<evidence type="ECO:0000313" key="4">
    <source>
        <dbReference type="EMBL" id="GAA6146442.1"/>
    </source>
</evidence>
<protein>
    <submittedName>
        <fullName evidence="4">DUF971 domain-containing protein</fullName>
    </submittedName>
</protein>
<gene>
    <name evidence="4" type="ORF">NBRC116585_25600</name>
</gene>
<sequence length="123" mass="13977">MIPEAIKVRKSSRCVVLTYDAVEYELSFELLRVMSPSAEVRGHGAGNEVLQCGKRDVKLLNLEPVGNYALKLTFDDGHDTGIYNWSYLHHLCLNQTTLWQEYLQRLEQSGKSRESSAIAFKSL</sequence>
<evidence type="ECO:0000313" key="5">
    <source>
        <dbReference type="Proteomes" id="UP001481413"/>
    </source>
</evidence>
<keyword evidence="2" id="KW-0408">Iron</keyword>
<dbReference type="InterPro" id="IPR038492">
    <property type="entry name" value="GBBH-like_N_sf"/>
</dbReference>
<evidence type="ECO:0000256" key="2">
    <source>
        <dbReference type="ARBA" id="ARBA00023004"/>
    </source>
</evidence>
<dbReference type="PANTHER" id="PTHR35303:SF5">
    <property type="entry name" value="OS02G0197800 PROTEIN"/>
    <property type="match status" value="1"/>
</dbReference>